<dbReference type="AlphaFoldDB" id="A0A370GKZ4"/>
<keyword evidence="2" id="KW-1185">Reference proteome</keyword>
<protein>
    <submittedName>
        <fullName evidence="1">Condensation domain-containing protein</fullName>
    </submittedName>
</protein>
<evidence type="ECO:0000313" key="2">
    <source>
        <dbReference type="Proteomes" id="UP000255355"/>
    </source>
</evidence>
<dbReference type="Gene3D" id="3.30.559.10">
    <property type="entry name" value="Chloramphenicol acetyltransferase-like domain"/>
    <property type="match status" value="1"/>
</dbReference>
<dbReference type="InterPro" id="IPR023213">
    <property type="entry name" value="CAT-like_dom_sf"/>
</dbReference>
<proteinExistence type="predicted"/>
<name>A0A370GKZ4_9NOCA</name>
<comment type="caution">
    <text evidence="1">The sequence shown here is derived from an EMBL/GenBank/DDBJ whole genome shotgun (WGS) entry which is preliminary data.</text>
</comment>
<organism evidence="1 2">
    <name type="scientific">Nocardia mexicana</name>
    <dbReference type="NCBI Taxonomy" id="279262"/>
    <lineage>
        <taxon>Bacteria</taxon>
        <taxon>Bacillati</taxon>
        <taxon>Actinomycetota</taxon>
        <taxon>Actinomycetes</taxon>
        <taxon>Mycobacteriales</taxon>
        <taxon>Nocardiaceae</taxon>
        <taxon>Nocardia</taxon>
    </lineage>
</organism>
<dbReference type="STRING" id="1210089.GCA_001613165_05327"/>
<evidence type="ECO:0000313" key="1">
    <source>
        <dbReference type="EMBL" id="RDI44442.1"/>
    </source>
</evidence>
<dbReference type="SUPFAM" id="SSF52777">
    <property type="entry name" value="CoA-dependent acyltransferases"/>
    <property type="match status" value="1"/>
</dbReference>
<dbReference type="RefSeq" id="WP_068025144.1">
    <property type="nucleotide sequence ID" value="NZ_QQAZ01000017.1"/>
</dbReference>
<dbReference type="Proteomes" id="UP000255355">
    <property type="component" value="Unassembled WGS sequence"/>
</dbReference>
<sequence length="213" mass="23799">MVDLGWFDGWRPRSGQLTTWTVLSSARSAMLQTPACTTPVRGWQQRYLRATHRLAGTNCPHVRLRITDFGIAGRPDIAAMTRAITELVRRHDSFRTWFSVEPDGRVLRHLLAPEEVELVATARGDLADGRAISAAVRADVPDALHWDCFGFGVIEHEHSFTTYVAVDRLHSDTATTATDLQALYETHTYGSTRPGTPTAEVVRRHTNCYRTVG</sequence>
<accession>A0A370GKZ4</accession>
<dbReference type="OrthoDB" id="9123229at2"/>
<dbReference type="EMBL" id="QQAZ01000017">
    <property type="protein sequence ID" value="RDI44442.1"/>
    <property type="molecule type" value="Genomic_DNA"/>
</dbReference>
<reference evidence="1 2" key="1">
    <citation type="submission" date="2018-07" db="EMBL/GenBank/DDBJ databases">
        <title>Genomic Encyclopedia of Type Strains, Phase IV (KMG-IV): sequencing the most valuable type-strain genomes for metagenomic binning, comparative biology and taxonomic classification.</title>
        <authorList>
            <person name="Goeker M."/>
        </authorList>
    </citation>
    <scope>NUCLEOTIDE SEQUENCE [LARGE SCALE GENOMIC DNA]</scope>
    <source>
        <strain evidence="1 2">DSM 44952</strain>
    </source>
</reference>
<gene>
    <name evidence="1" type="ORF">DFR68_11759</name>
</gene>